<evidence type="ECO:0000313" key="1">
    <source>
        <dbReference type="EMBL" id="VAI86921.1"/>
    </source>
</evidence>
<gene>
    <name evidence="1" type="ORF">TRITD_7Bv1G086560</name>
</gene>
<evidence type="ECO:0000313" key="2">
    <source>
        <dbReference type="Proteomes" id="UP000324705"/>
    </source>
</evidence>
<dbReference type="Gramene" id="TRITD7Bv1G086560.1">
    <property type="protein sequence ID" value="TRITD7Bv1G086560.1"/>
    <property type="gene ID" value="TRITD7Bv1G086560"/>
</dbReference>
<dbReference type="Proteomes" id="UP000324705">
    <property type="component" value="Chromosome 7B"/>
</dbReference>
<dbReference type="EMBL" id="LT934124">
    <property type="protein sequence ID" value="VAI86921.1"/>
    <property type="molecule type" value="Genomic_DNA"/>
</dbReference>
<organism evidence="1 2">
    <name type="scientific">Triticum turgidum subsp. durum</name>
    <name type="common">Durum wheat</name>
    <name type="synonym">Triticum durum</name>
    <dbReference type="NCBI Taxonomy" id="4567"/>
    <lineage>
        <taxon>Eukaryota</taxon>
        <taxon>Viridiplantae</taxon>
        <taxon>Streptophyta</taxon>
        <taxon>Embryophyta</taxon>
        <taxon>Tracheophyta</taxon>
        <taxon>Spermatophyta</taxon>
        <taxon>Magnoliopsida</taxon>
        <taxon>Liliopsida</taxon>
        <taxon>Poales</taxon>
        <taxon>Poaceae</taxon>
        <taxon>BOP clade</taxon>
        <taxon>Pooideae</taxon>
        <taxon>Triticodae</taxon>
        <taxon>Triticeae</taxon>
        <taxon>Triticinae</taxon>
        <taxon>Triticum</taxon>
    </lineage>
</organism>
<name>A0A9R1A194_TRITD</name>
<accession>A0A9R1A194</accession>
<protein>
    <submittedName>
        <fullName evidence="1">Uncharacterized protein</fullName>
    </submittedName>
</protein>
<proteinExistence type="predicted"/>
<reference evidence="1 2" key="1">
    <citation type="submission" date="2017-09" db="EMBL/GenBank/DDBJ databases">
        <authorList>
            <consortium name="International Durum Wheat Genome Sequencing Consortium (IDWGSC)"/>
            <person name="Milanesi L."/>
        </authorList>
    </citation>
    <scope>NUCLEOTIDE SEQUENCE [LARGE SCALE GENOMIC DNA]</scope>
    <source>
        <strain evidence="2">cv. Svevo</strain>
    </source>
</reference>
<sequence>MAQKQWKKINGNLLQLRRKVVKLLAGAREVVTSMLQSSTRLLLKQIVMPSYNKSYLVSKKFHEKRLPCNKEQLLKLEFRCS</sequence>
<keyword evidence="2" id="KW-1185">Reference proteome</keyword>
<dbReference type="AlphaFoldDB" id="A0A9R1A194"/>